<keyword evidence="3" id="KW-1185">Reference proteome</keyword>
<evidence type="ECO:0000256" key="1">
    <source>
        <dbReference type="SAM" id="MobiDB-lite"/>
    </source>
</evidence>
<protein>
    <submittedName>
        <fullName evidence="2">45014_t:CDS:1</fullName>
    </submittedName>
</protein>
<proteinExistence type="predicted"/>
<organism evidence="2 3">
    <name type="scientific">Gigaspora margarita</name>
    <dbReference type="NCBI Taxonomy" id="4874"/>
    <lineage>
        <taxon>Eukaryota</taxon>
        <taxon>Fungi</taxon>
        <taxon>Fungi incertae sedis</taxon>
        <taxon>Mucoromycota</taxon>
        <taxon>Glomeromycotina</taxon>
        <taxon>Glomeromycetes</taxon>
        <taxon>Diversisporales</taxon>
        <taxon>Gigasporaceae</taxon>
        <taxon>Gigaspora</taxon>
    </lineage>
</organism>
<name>A0ABN7WN65_GIGMA</name>
<comment type="caution">
    <text evidence="2">The sequence shown here is derived from an EMBL/GenBank/DDBJ whole genome shotgun (WGS) entry which is preliminary data.</text>
</comment>
<gene>
    <name evidence="2" type="ORF">GMARGA_LOCUS33074</name>
</gene>
<dbReference type="EMBL" id="CAJVQB010053785">
    <property type="protein sequence ID" value="CAG8836523.1"/>
    <property type="molecule type" value="Genomic_DNA"/>
</dbReference>
<dbReference type="InterPro" id="IPR012337">
    <property type="entry name" value="RNaseH-like_sf"/>
</dbReference>
<evidence type="ECO:0000313" key="3">
    <source>
        <dbReference type="Proteomes" id="UP000789901"/>
    </source>
</evidence>
<dbReference type="SUPFAM" id="SSF53098">
    <property type="entry name" value="Ribonuclease H-like"/>
    <property type="match status" value="1"/>
</dbReference>
<evidence type="ECO:0000313" key="2">
    <source>
        <dbReference type="EMBL" id="CAG8836523.1"/>
    </source>
</evidence>
<feature type="region of interest" description="Disordered" evidence="1">
    <location>
        <begin position="81"/>
        <end position="100"/>
    </location>
</feature>
<feature type="non-terminal residue" evidence="2">
    <location>
        <position position="120"/>
    </location>
</feature>
<sequence>MINEEFKVVQALVELLYPFNKATKILFGSNYATLSIIVPTIIELIYQLNNSNSNFDIVNKTLKQSTIEGLRNQFNILSGSTSQVENDMREEPQHDETVDQTEIDKYLTLSEIDPTEENDL</sequence>
<feature type="compositionally biased region" description="Basic and acidic residues" evidence="1">
    <location>
        <begin position="86"/>
        <end position="100"/>
    </location>
</feature>
<reference evidence="2 3" key="1">
    <citation type="submission" date="2021-06" db="EMBL/GenBank/DDBJ databases">
        <authorList>
            <person name="Kallberg Y."/>
            <person name="Tangrot J."/>
            <person name="Rosling A."/>
        </authorList>
    </citation>
    <scope>NUCLEOTIDE SEQUENCE [LARGE SCALE GENOMIC DNA]</scope>
    <source>
        <strain evidence="2 3">120-4 pot B 10/14</strain>
    </source>
</reference>
<accession>A0ABN7WN65</accession>
<dbReference type="Proteomes" id="UP000789901">
    <property type="component" value="Unassembled WGS sequence"/>
</dbReference>